<sequence>MQSPFFALLPREVREKVYKSLFHACTRFRYGGYHTQEVAFRTRPAKNLLTILESCKRVKEEIGGSCISNALFDLQHFEACRSKLTEWHFLMPGVCSKIRHVRIPNVIRLPHYFGPSLELDTLTLILDKNENRWKHSEFDRTFFAVENIVKDGSGWKELRIISPSSRILGPRGYKSLRYSLQKIAKDTNSSVKIHQSYLQIRDSSVSGNMSGHGEGYEEVECHPGRDTIKDAHREWMIVFTRHGKNREDFRSRDFTTRHTEKSARDYREELAQQKRSQIPLYHGNYNYAWEYTYGLGGEWLPEGVIQECQNFAKFHRTDYNWNTNWNGEWVDGSETLERRYELNKDGGEQEVYEWDRWDENQDETWDPTGIFEQVAHPISSIISYLFTFFHLLTTRILP</sequence>
<organism evidence="1 2">
    <name type="scientific">Podospora australis</name>
    <dbReference type="NCBI Taxonomy" id="1536484"/>
    <lineage>
        <taxon>Eukaryota</taxon>
        <taxon>Fungi</taxon>
        <taxon>Dikarya</taxon>
        <taxon>Ascomycota</taxon>
        <taxon>Pezizomycotina</taxon>
        <taxon>Sordariomycetes</taxon>
        <taxon>Sordariomycetidae</taxon>
        <taxon>Sordariales</taxon>
        <taxon>Podosporaceae</taxon>
        <taxon>Podospora</taxon>
    </lineage>
</organism>
<proteinExistence type="predicted"/>
<dbReference type="Proteomes" id="UP001302126">
    <property type="component" value="Unassembled WGS sequence"/>
</dbReference>
<protein>
    <submittedName>
        <fullName evidence="1">Uncharacterized protein</fullName>
    </submittedName>
</protein>
<evidence type="ECO:0000313" key="2">
    <source>
        <dbReference type="Proteomes" id="UP001302126"/>
    </source>
</evidence>
<reference evidence="1" key="1">
    <citation type="journal article" date="2023" name="Mol. Phylogenet. Evol.">
        <title>Genome-scale phylogeny and comparative genomics of the fungal order Sordariales.</title>
        <authorList>
            <person name="Hensen N."/>
            <person name="Bonometti L."/>
            <person name="Westerberg I."/>
            <person name="Brannstrom I.O."/>
            <person name="Guillou S."/>
            <person name="Cros-Aarteil S."/>
            <person name="Calhoun S."/>
            <person name="Haridas S."/>
            <person name="Kuo A."/>
            <person name="Mondo S."/>
            <person name="Pangilinan J."/>
            <person name="Riley R."/>
            <person name="LaButti K."/>
            <person name="Andreopoulos B."/>
            <person name="Lipzen A."/>
            <person name="Chen C."/>
            <person name="Yan M."/>
            <person name="Daum C."/>
            <person name="Ng V."/>
            <person name="Clum A."/>
            <person name="Steindorff A."/>
            <person name="Ohm R.A."/>
            <person name="Martin F."/>
            <person name="Silar P."/>
            <person name="Natvig D.O."/>
            <person name="Lalanne C."/>
            <person name="Gautier V."/>
            <person name="Ament-Velasquez S.L."/>
            <person name="Kruys A."/>
            <person name="Hutchinson M.I."/>
            <person name="Powell A.J."/>
            <person name="Barry K."/>
            <person name="Miller A.N."/>
            <person name="Grigoriev I.V."/>
            <person name="Debuchy R."/>
            <person name="Gladieux P."/>
            <person name="Hiltunen Thoren M."/>
            <person name="Johannesson H."/>
        </authorList>
    </citation>
    <scope>NUCLEOTIDE SEQUENCE</scope>
    <source>
        <strain evidence="1">PSN309</strain>
    </source>
</reference>
<dbReference type="AlphaFoldDB" id="A0AAN6WUG7"/>
<gene>
    <name evidence="1" type="ORF">QBC35DRAFT_532295</name>
</gene>
<evidence type="ECO:0000313" key="1">
    <source>
        <dbReference type="EMBL" id="KAK4187711.1"/>
    </source>
</evidence>
<comment type="caution">
    <text evidence="1">The sequence shown here is derived from an EMBL/GenBank/DDBJ whole genome shotgun (WGS) entry which is preliminary data.</text>
</comment>
<name>A0AAN6WUG7_9PEZI</name>
<dbReference type="EMBL" id="MU864398">
    <property type="protein sequence ID" value="KAK4187711.1"/>
    <property type="molecule type" value="Genomic_DNA"/>
</dbReference>
<reference evidence="1" key="2">
    <citation type="submission" date="2023-05" db="EMBL/GenBank/DDBJ databases">
        <authorList>
            <consortium name="Lawrence Berkeley National Laboratory"/>
            <person name="Steindorff A."/>
            <person name="Hensen N."/>
            <person name="Bonometti L."/>
            <person name="Westerberg I."/>
            <person name="Brannstrom I.O."/>
            <person name="Guillou S."/>
            <person name="Cros-Aarteil S."/>
            <person name="Calhoun S."/>
            <person name="Haridas S."/>
            <person name="Kuo A."/>
            <person name="Mondo S."/>
            <person name="Pangilinan J."/>
            <person name="Riley R."/>
            <person name="Labutti K."/>
            <person name="Andreopoulos B."/>
            <person name="Lipzen A."/>
            <person name="Chen C."/>
            <person name="Yanf M."/>
            <person name="Daum C."/>
            <person name="Ng V."/>
            <person name="Clum A."/>
            <person name="Ohm R."/>
            <person name="Martin F."/>
            <person name="Silar P."/>
            <person name="Natvig D."/>
            <person name="Lalanne C."/>
            <person name="Gautier V."/>
            <person name="Ament-Velasquez S.L."/>
            <person name="Kruys A."/>
            <person name="Hutchinson M.I."/>
            <person name="Powell A.J."/>
            <person name="Barry K."/>
            <person name="Miller A.N."/>
            <person name="Grigoriev I.V."/>
            <person name="Debuchy R."/>
            <person name="Gladieux P."/>
            <person name="Thoren M.H."/>
            <person name="Johannesson H."/>
        </authorList>
    </citation>
    <scope>NUCLEOTIDE SEQUENCE</scope>
    <source>
        <strain evidence="1">PSN309</strain>
    </source>
</reference>
<keyword evidence="2" id="KW-1185">Reference proteome</keyword>
<accession>A0AAN6WUG7</accession>